<comment type="caution">
    <text evidence="3">The sequence shown here is derived from an EMBL/GenBank/DDBJ whole genome shotgun (WGS) entry which is preliminary data.</text>
</comment>
<dbReference type="Proteomes" id="UP001243846">
    <property type="component" value="Unassembled WGS sequence"/>
</dbReference>
<proteinExistence type="inferred from homology"/>
<accession>A0ABT8D7Q9</accession>
<dbReference type="EMBL" id="JAUFRC010000001">
    <property type="protein sequence ID" value="MDN3712336.1"/>
    <property type="molecule type" value="Genomic_DNA"/>
</dbReference>
<comment type="similarity">
    <text evidence="1">Belongs to the MlaA family.</text>
</comment>
<dbReference type="Pfam" id="PF04333">
    <property type="entry name" value="MlaA"/>
    <property type="match status" value="1"/>
</dbReference>
<evidence type="ECO:0000256" key="2">
    <source>
        <dbReference type="ARBA" id="ARBA00022729"/>
    </source>
</evidence>
<protein>
    <submittedName>
        <fullName evidence="3">VacJ family lipoprotein</fullName>
    </submittedName>
</protein>
<name>A0ABT8D7Q9_9RHOB</name>
<keyword evidence="3" id="KW-0449">Lipoprotein</keyword>
<keyword evidence="2" id="KW-0732">Signal</keyword>
<dbReference type="PANTHER" id="PTHR30035:SF3">
    <property type="entry name" value="INTERMEMBRANE PHOSPHOLIPID TRANSPORT SYSTEM LIPOPROTEIN MLAA"/>
    <property type="match status" value="1"/>
</dbReference>
<evidence type="ECO:0000313" key="3">
    <source>
        <dbReference type="EMBL" id="MDN3712336.1"/>
    </source>
</evidence>
<reference evidence="4" key="1">
    <citation type="journal article" date="2019" name="Int. J. Syst. Evol. Microbiol.">
        <title>The Global Catalogue of Microorganisms (GCM) 10K type strain sequencing project: providing services to taxonomists for standard genome sequencing and annotation.</title>
        <authorList>
            <consortium name="The Broad Institute Genomics Platform"/>
            <consortium name="The Broad Institute Genome Sequencing Center for Infectious Disease"/>
            <person name="Wu L."/>
            <person name="Ma J."/>
        </authorList>
    </citation>
    <scope>NUCLEOTIDE SEQUENCE [LARGE SCALE GENOMIC DNA]</scope>
    <source>
        <strain evidence="4">CECT 8482</strain>
    </source>
</reference>
<organism evidence="3 4">
    <name type="scientific">Paracoccus cavernae</name>
    <dbReference type="NCBI Taxonomy" id="1571207"/>
    <lineage>
        <taxon>Bacteria</taxon>
        <taxon>Pseudomonadati</taxon>
        <taxon>Pseudomonadota</taxon>
        <taxon>Alphaproteobacteria</taxon>
        <taxon>Rhodobacterales</taxon>
        <taxon>Paracoccaceae</taxon>
        <taxon>Paracoccus</taxon>
    </lineage>
</organism>
<evidence type="ECO:0000256" key="1">
    <source>
        <dbReference type="ARBA" id="ARBA00010634"/>
    </source>
</evidence>
<gene>
    <name evidence="3" type="ORF">QWZ10_12220</name>
</gene>
<keyword evidence="4" id="KW-1185">Reference proteome</keyword>
<sequence length="244" mass="26922">MNRRFHAFNAGLDSNVVKPVTSGFGSEKPAKSPDDKPGIGSLALQGVGNFGSNLSLPGKVVNHLLQGKPEPAIKNTFRFFVNTTLGLGGFLDPATADFALPENDTDFGETLAVWGVPEGAYLELPLIGPSTERDAFGKMVDLGIDPMRQWLNRDEYLIDLGARAASKVGQRARFGDTVDSVLYGSADSYAQTRLIYLQHRRHELGEEERQLTLMPNETRRGFSGWLARPRWSHSARSRRDPPLR</sequence>
<dbReference type="InterPro" id="IPR007428">
    <property type="entry name" value="MlaA"/>
</dbReference>
<dbReference type="PANTHER" id="PTHR30035">
    <property type="entry name" value="LIPOPROTEIN VACJ-RELATED"/>
    <property type="match status" value="1"/>
</dbReference>
<evidence type="ECO:0000313" key="4">
    <source>
        <dbReference type="Proteomes" id="UP001243846"/>
    </source>
</evidence>